<evidence type="ECO:0000256" key="7">
    <source>
        <dbReference type="RuleBase" id="RU363032"/>
    </source>
</evidence>
<dbReference type="Pfam" id="PF00528">
    <property type="entry name" value="BPD_transp_1"/>
    <property type="match status" value="1"/>
</dbReference>
<evidence type="ECO:0000313" key="10">
    <source>
        <dbReference type="Proteomes" id="UP000244962"/>
    </source>
</evidence>
<keyword evidence="3" id="KW-1003">Cell membrane</keyword>
<reference evidence="10" key="1">
    <citation type="submission" date="2018-04" db="EMBL/GenBank/DDBJ databases">
        <authorList>
            <person name="Liu S."/>
            <person name="Wang Z."/>
            <person name="Li J."/>
        </authorList>
    </citation>
    <scope>NUCLEOTIDE SEQUENCE [LARGE SCALE GENOMIC DNA]</scope>
    <source>
        <strain evidence="10">622</strain>
    </source>
</reference>
<feature type="transmembrane region" description="Helical" evidence="7">
    <location>
        <begin position="76"/>
        <end position="103"/>
    </location>
</feature>
<dbReference type="SUPFAM" id="SSF161098">
    <property type="entry name" value="MetI-like"/>
    <property type="match status" value="1"/>
</dbReference>
<comment type="subcellular location">
    <subcellularLocation>
        <location evidence="1 7">Cell membrane</location>
        <topology evidence="1 7">Multi-pass membrane protein</topology>
    </subcellularLocation>
</comment>
<evidence type="ECO:0000313" key="9">
    <source>
        <dbReference type="EMBL" id="PWC08339.1"/>
    </source>
</evidence>
<keyword evidence="2 7" id="KW-0813">Transport</keyword>
<feature type="transmembrane region" description="Helical" evidence="7">
    <location>
        <begin position="19"/>
        <end position="41"/>
    </location>
</feature>
<protein>
    <submittedName>
        <fullName evidence="9">Sugar ABC transporter permease</fullName>
    </submittedName>
</protein>
<keyword evidence="6 7" id="KW-0472">Membrane</keyword>
<feature type="transmembrane region" description="Helical" evidence="7">
    <location>
        <begin position="148"/>
        <end position="169"/>
    </location>
</feature>
<evidence type="ECO:0000256" key="6">
    <source>
        <dbReference type="ARBA" id="ARBA00023136"/>
    </source>
</evidence>
<dbReference type="Gene3D" id="1.10.3720.10">
    <property type="entry name" value="MetI-like"/>
    <property type="match status" value="1"/>
</dbReference>
<evidence type="ECO:0000256" key="3">
    <source>
        <dbReference type="ARBA" id="ARBA00022475"/>
    </source>
</evidence>
<name>A0A2U1THG8_9MICO</name>
<keyword evidence="5 7" id="KW-1133">Transmembrane helix</keyword>
<dbReference type="PANTHER" id="PTHR43744">
    <property type="entry name" value="ABC TRANSPORTER PERMEASE PROTEIN MG189-RELATED-RELATED"/>
    <property type="match status" value="1"/>
</dbReference>
<evidence type="ECO:0000256" key="2">
    <source>
        <dbReference type="ARBA" id="ARBA00022448"/>
    </source>
</evidence>
<evidence type="ECO:0000256" key="1">
    <source>
        <dbReference type="ARBA" id="ARBA00004651"/>
    </source>
</evidence>
<proteinExistence type="inferred from homology"/>
<evidence type="ECO:0000256" key="4">
    <source>
        <dbReference type="ARBA" id="ARBA00022692"/>
    </source>
</evidence>
<organism evidence="9 10">
    <name type="scientific">Mycetocola zhujimingii</name>
    <dbReference type="NCBI Taxonomy" id="2079792"/>
    <lineage>
        <taxon>Bacteria</taxon>
        <taxon>Bacillati</taxon>
        <taxon>Actinomycetota</taxon>
        <taxon>Actinomycetes</taxon>
        <taxon>Micrococcales</taxon>
        <taxon>Microbacteriaceae</taxon>
        <taxon>Mycetocola</taxon>
    </lineage>
</organism>
<comment type="caution">
    <text evidence="9">The sequence shown here is derived from an EMBL/GenBank/DDBJ whole genome shotgun (WGS) entry which is preliminary data.</text>
</comment>
<dbReference type="AlphaFoldDB" id="A0A2U1THG8"/>
<sequence>MTATGTSGRKRRRTPVSMFLLYVALTIGVVITLIPFAWMLLGSLKPTGELLANPSGWLPRDPSLDNFSDLLAKRNFALYFFNSTFVAVACVAGNLLFCSMAGYAFAKIEFAGKRLLFSLVMLMLIIPGIATFVPLFVQVSNLGLANSYLGLILPFLVTPLGVFLMRQFISDIPDALIEAAKIDGASQVRIFSRIVLPLSGPPLATLAILTFLAQWNNFLWPLVIAQTDDRYTLPVALALFSVGANGTDYGLLLAGAVAVVTPMLLLFLCLQRYFIEGLASTGIK</sequence>
<feature type="transmembrane region" description="Helical" evidence="7">
    <location>
        <begin position="190"/>
        <end position="213"/>
    </location>
</feature>
<dbReference type="GO" id="GO:0005886">
    <property type="term" value="C:plasma membrane"/>
    <property type="evidence" value="ECO:0007669"/>
    <property type="project" value="UniProtKB-SubCell"/>
</dbReference>
<feature type="transmembrane region" description="Helical" evidence="7">
    <location>
        <begin position="115"/>
        <end position="136"/>
    </location>
</feature>
<keyword evidence="4 7" id="KW-0812">Transmembrane</keyword>
<dbReference type="PROSITE" id="PS50928">
    <property type="entry name" value="ABC_TM1"/>
    <property type="match status" value="1"/>
</dbReference>
<feature type="domain" description="ABC transmembrane type-1" evidence="8">
    <location>
        <begin position="80"/>
        <end position="270"/>
    </location>
</feature>
<accession>A0A2U1THG8</accession>
<dbReference type="Proteomes" id="UP000244962">
    <property type="component" value="Unassembled WGS sequence"/>
</dbReference>
<dbReference type="EMBL" id="QEFB01000001">
    <property type="protein sequence ID" value="PWC08339.1"/>
    <property type="molecule type" value="Genomic_DNA"/>
</dbReference>
<dbReference type="InterPro" id="IPR035906">
    <property type="entry name" value="MetI-like_sf"/>
</dbReference>
<dbReference type="CDD" id="cd06261">
    <property type="entry name" value="TM_PBP2"/>
    <property type="match status" value="1"/>
</dbReference>
<keyword evidence="10" id="KW-1185">Reference proteome</keyword>
<dbReference type="GO" id="GO:0055085">
    <property type="term" value="P:transmembrane transport"/>
    <property type="evidence" value="ECO:0007669"/>
    <property type="project" value="InterPro"/>
</dbReference>
<gene>
    <name evidence="9" type="ORF">DF223_03095</name>
</gene>
<dbReference type="PANTHER" id="PTHR43744:SF12">
    <property type="entry name" value="ABC TRANSPORTER PERMEASE PROTEIN MG189-RELATED"/>
    <property type="match status" value="1"/>
</dbReference>
<evidence type="ECO:0000259" key="8">
    <source>
        <dbReference type="PROSITE" id="PS50928"/>
    </source>
</evidence>
<dbReference type="InterPro" id="IPR000515">
    <property type="entry name" value="MetI-like"/>
</dbReference>
<feature type="transmembrane region" description="Helical" evidence="7">
    <location>
        <begin position="249"/>
        <end position="270"/>
    </location>
</feature>
<evidence type="ECO:0000256" key="5">
    <source>
        <dbReference type="ARBA" id="ARBA00022989"/>
    </source>
</evidence>
<comment type="similarity">
    <text evidence="7">Belongs to the binding-protein-dependent transport system permease family.</text>
</comment>
<dbReference type="RefSeq" id="WP_108962123.1">
    <property type="nucleotide sequence ID" value="NZ_QEFB01000001.1"/>
</dbReference>